<name>A0A4Q5KIQ6_9GAMM</name>
<organism evidence="1 3">
    <name type="scientific">Aliivibrio finisterrensis</name>
    <dbReference type="NCBI Taxonomy" id="511998"/>
    <lineage>
        <taxon>Bacteria</taxon>
        <taxon>Pseudomonadati</taxon>
        <taxon>Pseudomonadota</taxon>
        <taxon>Gammaproteobacteria</taxon>
        <taxon>Vibrionales</taxon>
        <taxon>Vibrionaceae</taxon>
        <taxon>Aliivibrio</taxon>
    </lineage>
</organism>
<dbReference type="Proteomes" id="UP000294063">
    <property type="component" value="Unassembled WGS sequence"/>
</dbReference>
<comment type="caution">
    <text evidence="1">The sequence shown here is derived from an EMBL/GenBank/DDBJ whole genome shotgun (WGS) entry which is preliminary data.</text>
</comment>
<reference evidence="3 4" key="1">
    <citation type="submission" date="2019-02" db="EMBL/GenBank/DDBJ databases">
        <title>Genome sequences of Aliivibrio finisterrensis strains from farmed Atlantic salmon.</title>
        <authorList>
            <person name="Bowman J.P."/>
        </authorList>
    </citation>
    <scope>NUCLEOTIDE SEQUENCE [LARGE SCALE GENOMIC DNA]</scope>
    <source>
        <strain evidence="2 4">A21</strain>
        <strain evidence="1 3">A46</strain>
    </source>
</reference>
<gene>
    <name evidence="2" type="ORF">ERW53_20820</name>
    <name evidence="1" type="ORF">ERW57_19770</name>
</gene>
<dbReference type="RefSeq" id="WP_069594937.1">
    <property type="nucleotide sequence ID" value="NZ_SEZK01000159.1"/>
</dbReference>
<evidence type="ECO:0000313" key="2">
    <source>
        <dbReference type="EMBL" id="RYU57266.1"/>
    </source>
</evidence>
<evidence type="ECO:0000313" key="4">
    <source>
        <dbReference type="Proteomes" id="UP000294166"/>
    </source>
</evidence>
<sequence>MSKKYESMVGDYWMVSNSIEQYVSSEVGGFEYWDTDLIKLTIDTESTTYTYDYSEASVMLGVSESQMKNFLVVHCCLSNNLDGFIGERDYDFWDAKGNQLVITLNDSSELIFQTSDICELMVKTESVGWSYDDLVNSANEIVAD</sequence>
<dbReference type="EMBL" id="SEZK01000159">
    <property type="protein sequence ID" value="RYU44549.1"/>
    <property type="molecule type" value="Genomic_DNA"/>
</dbReference>
<keyword evidence="4" id="KW-1185">Reference proteome</keyword>
<evidence type="ECO:0000313" key="1">
    <source>
        <dbReference type="EMBL" id="RYU44549.1"/>
    </source>
</evidence>
<dbReference type="AlphaFoldDB" id="A0A4Q5KIQ6"/>
<proteinExistence type="predicted"/>
<evidence type="ECO:0000313" key="3">
    <source>
        <dbReference type="Proteomes" id="UP000294063"/>
    </source>
</evidence>
<accession>A0A4Q5KIQ6</accession>
<protein>
    <submittedName>
        <fullName evidence="1">Uncharacterized protein</fullName>
    </submittedName>
</protein>
<dbReference type="EMBL" id="SEZN01000121">
    <property type="protein sequence ID" value="RYU57266.1"/>
    <property type="molecule type" value="Genomic_DNA"/>
</dbReference>
<dbReference type="Proteomes" id="UP000294166">
    <property type="component" value="Unassembled WGS sequence"/>
</dbReference>